<gene>
    <name evidence="1" type="ORF">OWV82_005358</name>
</gene>
<name>A0ACC1YSF2_MELAZ</name>
<comment type="caution">
    <text evidence="1">The sequence shown here is derived from an EMBL/GenBank/DDBJ whole genome shotgun (WGS) entry which is preliminary data.</text>
</comment>
<evidence type="ECO:0000313" key="2">
    <source>
        <dbReference type="Proteomes" id="UP001164539"/>
    </source>
</evidence>
<proteinExistence type="predicted"/>
<accession>A0ACC1YSF2</accession>
<evidence type="ECO:0000313" key="1">
    <source>
        <dbReference type="EMBL" id="KAJ4726696.1"/>
    </source>
</evidence>
<sequence length="466" mass="50881">MNKSLFPTFFSSLLLALAASTLLLQGVEATVGINYGTVANDLPPPARVAHFLLESTIINRVRLFDADPSIIQAFAHTGIAVTVTVPNDQIPRLTKLGFAQQWLTTYIKPYTPATNIVRILVGNEVLSTANKFLIASLVPAMQTLHTALVGESLDRRIQVSTPHSLGILSTSSPPSTGKFRQGYDIHVLKPLLSFLQATNYPFMINPYPFFGYTAETLDYALFRPNSGVFDENTKLLYTNMLDGQLDAVFAAMKLIGFSDIEIVIAETGWPSKGDSAQIGVDPNNAAEYNRNLIRHVTSGAGTPLMPNRTFETYIFALFNENLKQGPTCERNFGLFRPDMMPVYDIGILRSTARSTFPYPTPSTPEAAAPVNPAPTAAGAGKRWCLPKSGADVEDLQRNIDYVCGLGLDCGAIQQGGECFLPNTVRAHAAFAMNLYYQATGRDDYDCDFKQTGAVTNVDPSYGKCKY</sequence>
<dbReference type="EMBL" id="CM051395">
    <property type="protein sequence ID" value="KAJ4726696.1"/>
    <property type="molecule type" value="Genomic_DNA"/>
</dbReference>
<keyword evidence="2" id="KW-1185">Reference proteome</keyword>
<protein>
    <submittedName>
        <fullName evidence="1">Glucan endo-1,3-beta-glucosidase</fullName>
    </submittedName>
</protein>
<reference evidence="1 2" key="1">
    <citation type="journal article" date="2023" name="Science">
        <title>Complex scaffold remodeling in plant triterpene biosynthesis.</title>
        <authorList>
            <person name="De La Pena R."/>
            <person name="Hodgson H."/>
            <person name="Liu J.C."/>
            <person name="Stephenson M.J."/>
            <person name="Martin A.C."/>
            <person name="Owen C."/>
            <person name="Harkess A."/>
            <person name="Leebens-Mack J."/>
            <person name="Jimenez L.E."/>
            <person name="Osbourn A."/>
            <person name="Sattely E.S."/>
        </authorList>
    </citation>
    <scope>NUCLEOTIDE SEQUENCE [LARGE SCALE GENOMIC DNA]</scope>
    <source>
        <strain evidence="2">cv. JPN11</strain>
        <tissue evidence="1">Leaf</tissue>
    </source>
</reference>
<dbReference type="Proteomes" id="UP001164539">
    <property type="component" value="Chromosome 2"/>
</dbReference>
<organism evidence="1 2">
    <name type="scientific">Melia azedarach</name>
    <name type="common">Chinaberry tree</name>
    <dbReference type="NCBI Taxonomy" id="155640"/>
    <lineage>
        <taxon>Eukaryota</taxon>
        <taxon>Viridiplantae</taxon>
        <taxon>Streptophyta</taxon>
        <taxon>Embryophyta</taxon>
        <taxon>Tracheophyta</taxon>
        <taxon>Spermatophyta</taxon>
        <taxon>Magnoliopsida</taxon>
        <taxon>eudicotyledons</taxon>
        <taxon>Gunneridae</taxon>
        <taxon>Pentapetalae</taxon>
        <taxon>rosids</taxon>
        <taxon>malvids</taxon>
        <taxon>Sapindales</taxon>
        <taxon>Meliaceae</taxon>
        <taxon>Melia</taxon>
    </lineage>
</organism>